<reference evidence="1" key="2">
    <citation type="submission" date="2021-04" db="EMBL/GenBank/DDBJ databases">
        <authorList>
            <person name="Gilroy R."/>
        </authorList>
    </citation>
    <scope>NUCLEOTIDE SEQUENCE</scope>
    <source>
        <strain evidence="1">USAMLcec2-132</strain>
    </source>
</reference>
<evidence type="ECO:0000313" key="1">
    <source>
        <dbReference type="EMBL" id="HJC24342.1"/>
    </source>
</evidence>
<protein>
    <submittedName>
        <fullName evidence="1">Uncharacterized protein</fullName>
    </submittedName>
</protein>
<evidence type="ECO:0000313" key="2">
    <source>
        <dbReference type="Proteomes" id="UP000823891"/>
    </source>
</evidence>
<dbReference type="Proteomes" id="UP000823891">
    <property type="component" value="Unassembled WGS sequence"/>
</dbReference>
<dbReference type="EMBL" id="DWWS01000041">
    <property type="protein sequence ID" value="HJC24342.1"/>
    <property type="molecule type" value="Genomic_DNA"/>
</dbReference>
<name>A0A9D2NHB1_9FIRM</name>
<comment type="caution">
    <text evidence="1">The sequence shown here is derived from an EMBL/GenBank/DDBJ whole genome shotgun (WGS) entry which is preliminary data.</text>
</comment>
<proteinExistence type="predicted"/>
<accession>A0A9D2NHB1</accession>
<dbReference type="AlphaFoldDB" id="A0A9D2NHB1"/>
<gene>
    <name evidence="1" type="ORF">H9761_11640</name>
</gene>
<organism evidence="1 2">
    <name type="scientific">Candidatus Eisenbergiella merdavium</name>
    <dbReference type="NCBI Taxonomy" id="2838551"/>
    <lineage>
        <taxon>Bacteria</taxon>
        <taxon>Bacillati</taxon>
        <taxon>Bacillota</taxon>
        <taxon>Clostridia</taxon>
        <taxon>Lachnospirales</taxon>
        <taxon>Lachnospiraceae</taxon>
        <taxon>Eisenbergiella</taxon>
    </lineage>
</organism>
<reference evidence="1" key="1">
    <citation type="journal article" date="2021" name="PeerJ">
        <title>Extensive microbial diversity within the chicken gut microbiome revealed by metagenomics and culture.</title>
        <authorList>
            <person name="Gilroy R."/>
            <person name="Ravi A."/>
            <person name="Getino M."/>
            <person name="Pursley I."/>
            <person name="Horton D.L."/>
            <person name="Alikhan N.F."/>
            <person name="Baker D."/>
            <person name="Gharbi K."/>
            <person name="Hall N."/>
            <person name="Watson M."/>
            <person name="Adriaenssens E.M."/>
            <person name="Foster-Nyarko E."/>
            <person name="Jarju S."/>
            <person name="Secka A."/>
            <person name="Antonio M."/>
            <person name="Oren A."/>
            <person name="Chaudhuri R.R."/>
            <person name="La Ragione R."/>
            <person name="Hildebrand F."/>
            <person name="Pallen M.J."/>
        </authorList>
    </citation>
    <scope>NUCLEOTIDE SEQUENCE</scope>
    <source>
        <strain evidence="1">USAMLcec2-132</strain>
    </source>
</reference>
<sequence>MKKKIAAVLTVIFAASGLLYFIGTGFMEQTSVVLTDYTISEDGSEIVLTVSTASSMGYVRDYADKGGKAKPHYLHFYSAFGGLNGSWGSKNEFVLELAPDDTEIYFYRGDGGYDLVLKKNKRTNAWEPASGNIQG</sequence>